<accession>A0A3P6G9A3</accession>
<dbReference type="EMBL" id="LR031879">
    <property type="protein sequence ID" value="VDD54005.1"/>
    <property type="molecule type" value="Genomic_DNA"/>
</dbReference>
<gene>
    <name evidence="1" type="ORF">BOLC8T47234H</name>
</gene>
<name>A0A3P6G9A3_BRAOL</name>
<proteinExistence type="predicted"/>
<evidence type="ECO:0000313" key="1">
    <source>
        <dbReference type="EMBL" id="VDD54005.1"/>
    </source>
</evidence>
<dbReference type="AlphaFoldDB" id="A0A3P6G9A3"/>
<reference evidence="1" key="1">
    <citation type="submission" date="2018-11" db="EMBL/GenBank/DDBJ databases">
        <authorList>
            <consortium name="Genoscope - CEA"/>
            <person name="William W."/>
        </authorList>
    </citation>
    <scope>NUCLEOTIDE SEQUENCE</scope>
</reference>
<organism evidence="1">
    <name type="scientific">Brassica oleracea</name>
    <name type="common">Wild cabbage</name>
    <dbReference type="NCBI Taxonomy" id="3712"/>
    <lineage>
        <taxon>Eukaryota</taxon>
        <taxon>Viridiplantae</taxon>
        <taxon>Streptophyta</taxon>
        <taxon>Embryophyta</taxon>
        <taxon>Tracheophyta</taxon>
        <taxon>Spermatophyta</taxon>
        <taxon>Magnoliopsida</taxon>
        <taxon>eudicotyledons</taxon>
        <taxon>Gunneridae</taxon>
        <taxon>Pentapetalae</taxon>
        <taxon>rosids</taxon>
        <taxon>malvids</taxon>
        <taxon>Brassicales</taxon>
        <taxon>Brassicaceae</taxon>
        <taxon>Brassiceae</taxon>
        <taxon>Brassica</taxon>
    </lineage>
</organism>
<protein>
    <submittedName>
        <fullName evidence="1">Uncharacterized protein</fullName>
    </submittedName>
</protein>
<sequence length="39" mass="4423">MPLFLGTNMFPLFLSPHLLHLSRTDPTLHQRVQVPASLP</sequence>